<dbReference type="AlphaFoldDB" id="A0ABD0VQ86"/>
<dbReference type="Proteomes" id="UP001552299">
    <property type="component" value="Unassembled WGS sequence"/>
</dbReference>
<protein>
    <submittedName>
        <fullName evidence="1">Uncharacterized protein</fullName>
    </submittedName>
</protein>
<proteinExistence type="predicted"/>
<dbReference type="EMBL" id="JANQDX010000002">
    <property type="protein sequence ID" value="KAL0927227.1"/>
    <property type="molecule type" value="Genomic_DNA"/>
</dbReference>
<comment type="caution">
    <text evidence="1">The sequence shown here is derived from an EMBL/GenBank/DDBJ whole genome shotgun (WGS) entry which is preliminary data.</text>
</comment>
<reference evidence="1 2" key="1">
    <citation type="journal article" date="2024" name="Plant Biotechnol. J.">
        <title>Dendrobium thyrsiflorum genome and its molecular insights into genes involved in important horticultural traits.</title>
        <authorList>
            <person name="Chen B."/>
            <person name="Wang J.Y."/>
            <person name="Zheng P.J."/>
            <person name="Li K.L."/>
            <person name="Liang Y.M."/>
            <person name="Chen X.F."/>
            <person name="Zhang C."/>
            <person name="Zhao X."/>
            <person name="He X."/>
            <person name="Zhang G.Q."/>
            <person name="Liu Z.J."/>
            <person name="Xu Q."/>
        </authorList>
    </citation>
    <scope>NUCLEOTIDE SEQUENCE [LARGE SCALE GENOMIC DNA]</scope>
    <source>
        <strain evidence="1">GZMU011</strain>
    </source>
</reference>
<name>A0ABD0VQ86_DENTH</name>
<sequence length="129" mass="14852">MYCGSNLPQIAPKGQKTMKKDIVESTLSLPFFSHCFSLSSQLLRLSSVSKQEKRREEKIDKQRWILQPLKGCQQLMIHKTTPLMNVLFLPPASSPKMADPEVDHGFIYNEKGQVDILKYPFFDFTTDED</sequence>
<evidence type="ECO:0000313" key="1">
    <source>
        <dbReference type="EMBL" id="KAL0927227.1"/>
    </source>
</evidence>
<evidence type="ECO:0000313" key="2">
    <source>
        <dbReference type="Proteomes" id="UP001552299"/>
    </source>
</evidence>
<accession>A0ABD0VQ86</accession>
<gene>
    <name evidence="1" type="ORF">M5K25_001389</name>
</gene>
<keyword evidence="2" id="KW-1185">Reference proteome</keyword>
<organism evidence="1 2">
    <name type="scientific">Dendrobium thyrsiflorum</name>
    <name type="common">Pinecone-like raceme dendrobium</name>
    <name type="synonym">Orchid</name>
    <dbReference type="NCBI Taxonomy" id="117978"/>
    <lineage>
        <taxon>Eukaryota</taxon>
        <taxon>Viridiplantae</taxon>
        <taxon>Streptophyta</taxon>
        <taxon>Embryophyta</taxon>
        <taxon>Tracheophyta</taxon>
        <taxon>Spermatophyta</taxon>
        <taxon>Magnoliopsida</taxon>
        <taxon>Liliopsida</taxon>
        <taxon>Asparagales</taxon>
        <taxon>Orchidaceae</taxon>
        <taxon>Epidendroideae</taxon>
        <taxon>Malaxideae</taxon>
        <taxon>Dendrobiinae</taxon>
        <taxon>Dendrobium</taxon>
    </lineage>
</organism>